<dbReference type="GO" id="GO:0005886">
    <property type="term" value="C:plasma membrane"/>
    <property type="evidence" value="ECO:0007669"/>
    <property type="project" value="TreeGrafter"/>
</dbReference>
<sequence>MRLVVLQGKASGERAALWLRARLQAYLFQLGCFLHSHAGKVLFVAILVLATFCVGLKSAQVHTRVDQLWVQGRYSSLMASLVLTDSSQLTSDSQHLGIYSSPMASLVLTDSSQLTSDSRHLGRRGKAISVRVHCALDRAVFPQDAWYPPPPLSPSLTNTPLSSPAKAKIARPSRRQTFYPPFLPWVFF</sequence>
<evidence type="ECO:0000256" key="6">
    <source>
        <dbReference type="ARBA" id="ARBA00023180"/>
    </source>
</evidence>
<comment type="similarity">
    <text evidence="2">Belongs to the patched family.</text>
</comment>
<dbReference type="GO" id="GO:0045879">
    <property type="term" value="P:negative regulation of smoothened signaling pathway"/>
    <property type="evidence" value="ECO:0007669"/>
    <property type="project" value="TreeGrafter"/>
</dbReference>
<organism evidence="8">
    <name type="scientific">Timema douglasi</name>
    <name type="common">Walking stick</name>
    <dbReference type="NCBI Taxonomy" id="61478"/>
    <lineage>
        <taxon>Eukaryota</taxon>
        <taxon>Metazoa</taxon>
        <taxon>Ecdysozoa</taxon>
        <taxon>Arthropoda</taxon>
        <taxon>Hexapoda</taxon>
        <taxon>Insecta</taxon>
        <taxon>Pterygota</taxon>
        <taxon>Neoptera</taxon>
        <taxon>Polyneoptera</taxon>
        <taxon>Phasmatodea</taxon>
        <taxon>Timematodea</taxon>
        <taxon>Timematoidea</taxon>
        <taxon>Timematidae</taxon>
        <taxon>Timema</taxon>
    </lineage>
</organism>
<accession>A0A7R8Z7S7</accession>
<evidence type="ECO:0000256" key="7">
    <source>
        <dbReference type="SAM" id="Phobius"/>
    </source>
</evidence>
<evidence type="ECO:0000313" key="8">
    <source>
        <dbReference type="EMBL" id="CAD7195035.1"/>
    </source>
</evidence>
<protein>
    <submittedName>
        <fullName evidence="8">Uncharacterized protein</fullName>
    </submittedName>
</protein>
<dbReference type="GO" id="GO:0097108">
    <property type="term" value="F:hedgehog family protein binding"/>
    <property type="evidence" value="ECO:0007669"/>
    <property type="project" value="TreeGrafter"/>
</dbReference>
<keyword evidence="3 7" id="KW-0812">Transmembrane</keyword>
<gene>
    <name evidence="8" type="ORF">TDIB3V08_LOCUS1442</name>
</gene>
<keyword evidence="4 7" id="KW-1133">Transmembrane helix</keyword>
<reference evidence="8" key="1">
    <citation type="submission" date="2020-11" db="EMBL/GenBank/DDBJ databases">
        <authorList>
            <person name="Tran Van P."/>
        </authorList>
    </citation>
    <scope>NUCLEOTIDE SEQUENCE</scope>
</reference>
<comment type="subcellular location">
    <subcellularLocation>
        <location evidence="1">Membrane</location>
        <topology evidence="1">Multi-pass membrane protein</topology>
    </subcellularLocation>
</comment>
<keyword evidence="6" id="KW-0325">Glycoprotein</keyword>
<proteinExistence type="inferred from homology"/>
<evidence type="ECO:0000256" key="4">
    <source>
        <dbReference type="ARBA" id="ARBA00022989"/>
    </source>
</evidence>
<dbReference type="EMBL" id="OA564632">
    <property type="protein sequence ID" value="CAD7195035.1"/>
    <property type="molecule type" value="Genomic_DNA"/>
</dbReference>
<dbReference type="GO" id="GO:0008158">
    <property type="term" value="F:hedgehog receptor activity"/>
    <property type="evidence" value="ECO:0007669"/>
    <property type="project" value="TreeGrafter"/>
</dbReference>
<evidence type="ECO:0000256" key="5">
    <source>
        <dbReference type="ARBA" id="ARBA00023136"/>
    </source>
</evidence>
<evidence type="ECO:0000256" key="1">
    <source>
        <dbReference type="ARBA" id="ARBA00004141"/>
    </source>
</evidence>
<dbReference type="GO" id="GO:0005119">
    <property type="term" value="F:smoothened binding"/>
    <property type="evidence" value="ECO:0007669"/>
    <property type="project" value="TreeGrafter"/>
</dbReference>
<evidence type="ECO:0000256" key="2">
    <source>
        <dbReference type="ARBA" id="ARBA00005585"/>
    </source>
</evidence>
<keyword evidence="5 7" id="KW-0472">Membrane</keyword>
<feature type="transmembrane region" description="Helical" evidence="7">
    <location>
        <begin position="37"/>
        <end position="56"/>
    </location>
</feature>
<name>A0A7R8Z7S7_TIMDO</name>
<dbReference type="PANTHER" id="PTHR46022:SF1">
    <property type="entry name" value="PROTEIN PATCHED"/>
    <property type="match status" value="1"/>
</dbReference>
<evidence type="ECO:0000256" key="3">
    <source>
        <dbReference type="ARBA" id="ARBA00022692"/>
    </source>
</evidence>
<dbReference type="AlphaFoldDB" id="A0A7R8Z7S7"/>
<dbReference type="PANTHER" id="PTHR46022">
    <property type="entry name" value="PROTEIN PATCHED"/>
    <property type="match status" value="1"/>
</dbReference>